<dbReference type="InterPro" id="IPR002401">
    <property type="entry name" value="Cyt_P450_E_grp-I"/>
</dbReference>
<keyword evidence="6" id="KW-0408">Iron</keyword>
<dbReference type="Proteomes" id="UP000193144">
    <property type="component" value="Unassembled WGS sequence"/>
</dbReference>
<protein>
    <recommendedName>
        <fullName evidence="4">Cytochrome P450 monooxygenase ABA1</fullName>
    </recommendedName>
    <alternativeName>
        <fullName evidence="5">Abscisic acid biosynthesis protein 1</fullName>
    </alternativeName>
    <alternativeName>
        <fullName evidence="3">Cytochrome P450 monooxygenase aba1</fullName>
    </alternativeName>
</protein>
<keyword evidence="7" id="KW-0812">Transmembrane</keyword>
<evidence type="ECO:0000256" key="2">
    <source>
        <dbReference type="ARBA" id="ARBA00023026"/>
    </source>
</evidence>
<organism evidence="8 9">
    <name type="scientific">Clohesyomyces aquaticus</name>
    <dbReference type="NCBI Taxonomy" id="1231657"/>
    <lineage>
        <taxon>Eukaryota</taxon>
        <taxon>Fungi</taxon>
        <taxon>Dikarya</taxon>
        <taxon>Ascomycota</taxon>
        <taxon>Pezizomycotina</taxon>
        <taxon>Dothideomycetes</taxon>
        <taxon>Pleosporomycetidae</taxon>
        <taxon>Pleosporales</taxon>
        <taxon>Lindgomycetaceae</taxon>
        <taxon>Clohesyomyces</taxon>
    </lineage>
</organism>
<dbReference type="GO" id="GO:0005506">
    <property type="term" value="F:iron ion binding"/>
    <property type="evidence" value="ECO:0007669"/>
    <property type="project" value="InterPro"/>
</dbReference>
<comment type="caution">
    <text evidence="8">The sequence shown here is derived from an EMBL/GenBank/DDBJ whole genome shotgun (WGS) entry which is preliminary data.</text>
</comment>
<keyword evidence="6" id="KW-0479">Metal-binding</keyword>
<keyword evidence="8" id="KW-0560">Oxidoreductase</keyword>
<keyword evidence="8" id="KW-0503">Monooxygenase</keyword>
<dbReference type="STRING" id="1231657.A0A1Y1ZPN2"/>
<reference evidence="8 9" key="1">
    <citation type="submission" date="2016-07" db="EMBL/GenBank/DDBJ databases">
        <title>Pervasive Adenine N6-methylation of Active Genes in Fungi.</title>
        <authorList>
            <consortium name="DOE Joint Genome Institute"/>
            <person name="Mondo S.J."/>
            <person name="Dannebaum R.O."/>
            <person name="Kuo R.C."/>
            <person name="Labutti K."/>
            <person name="Haridas S."/>
            <person name="Kuo A."/>
            <person name="Salamov A."/>
            <person name="Ahrendt S.R."/>
            <person name="Lipzen A."/>
            <person name="Sullivan W."/>
            <person name="Andreopoulos W.B."/>
            <person name="Clum A."/>
            <person name="Lindquist E."/>
            <person name="Daum C."/>
            <person name="Ramamoorthy G.K."/>
            <person name="Gryganskyi A."/>
            <person name="Culley D."/>
            <person name="Magnuson J.K."/>
            <person name="James T.Y."/>
            <person name="O'Malley M.A."/>
            <person name="Stajich J.E."/>
            <person name="Spatafora J.W."/>
            <person name="Visel A."/>
            <person name="Grigoriev I.V."/>
        </authorList>
    </citation>
    <scope>NUCLEOTIDE SEQUENCE [LARGE SCALE GENOMIC DNA]</scope>
    <source>
        <strain evidence="8 9">CBS 115471</strain>
    </source>
</reference>
<evidence type="ECO:0000313" key="9">
    <source>
        <dbReference type="Proteomes" id="UP000193144"/>
    </source>
</evidence>
<evidence type="ECO:0000256" key="3">
    <source>
        <dbReference type="ARBA" id="ARBA00067672"/>
    </source>
</evidence>
<dbReference type="AlphaFoldDB" id="A0A1Y1ZPN2"/>
<dbReference type="PANTHER" id="PTHR24305">
    <property type="entry name" value="CYTOCHROME P450"/>
    <property type="match status" value="1"/>
</dbReference>
<evidence type="ECO:0000256" key="6">
    <source>
        <dbReference type="PIRSR" id="PIRSR602401-1"/>
    </source>
</evidence>
<dbReference type="PANTHER" id="PTHR24305:SF236">
    <property type="entry name" value="PISATIN DEMETHYLASE"/>
    <property type="match status" value="1"/>
</dbReference>
<evidence type="ECO:0000256" key="4">
    <source>
        <dbReference type="ARBA" id="ARBA00068222"/>
    </source>
</evidence>
<name>A0A1Y1ZPN2_9PLEO</name>
<comment type="pathway">
    <text evidence="1">Hormone biosynthesis.</text>
</comment>
<evidence type="ECO:0000256" key="7">
    <source>
        <dbReference type="SAM" id="Phobius"/>
    </source>
</evidence>
<evidence type="ECO:0000313" key="8">
    <source>
        <dbReference type="EMBL" id="ORY12211.1"/>
    </source>
</evidence>
<evidence type="ECO:0000256" key="1">
    <source>
        <dbReference type="ARBA" id="ARBA00004972"/>
    </source>
</evidence>
<dbReference type="GO" id="GO:0004497">
    <property type="term" value="F:monooxygenase activity"/>
    <property type="evidence" value="ECO:0007669"/>
    <property type="project" value="UniProtKB-KW"/>
</dbReference>
<dbReference type="InterPro" id="IPR050121">
    <property type="entry name" value="Cytochrome_P450_monoxygenase"/>
</dbReference>
<sequence>MSLVAQLYAARWILTYALLALYTANKLWKYNRLRAFRGPFSTGWSELWHTSVLLSKQSHIYYKEINDTYGPIARIGPNDLITSSPELITHMNSVRSLYTRSYWFNAATRVEPGKDHIFSELNEEKHAKRRQQMAAGYSGKENIALESDIDARVQELLDLIRNKYLSSVSASYPVDLARKIQFFTLDVISTIGFGQAIGDLKADADQNDYIASGEIGLTIVKISSALGLTSYLQFPPIARLLGPSEKDKAGFGRMMATARNLIETRLTKSVEGRSDMLASFTRHNLTKDELLSEAILQILAGSDTTATAIRSAMLYLITHPRVYNRLQREIDATVSAENVQGIIQNSVLQKLPYLQAVVREVLRMHPPVTDVVPKLAPPGGDTVSIAGKQYYLPGGTNVSYNAWGMHHDKEMFGLDADIFRPERWLLEDTEAYREQLDAMRRTTEMIFGYGKYQCLGKPIAWLEITKVLFEFLRHFDWALATPEKPWRSTNYVGIFVQDEMWVLVTDRKPRV</sequence>
<proteinExistence type="predicted"/>
<feature type="binding site" description="axial binding residue" evidence="6">
    <location>
        <position position="454"/>
    </location>
    <ligand>
        <name>heme</name>
        <dbReference type="ChEBI" id="CHEBI:30413"/>
    </ligand>
    <ligandPart>
        <name>Fe</name>
        <dbReference type="ChEBI" id="CHEBI:18248"/>
    </ligandPart>
</feature>
<keyword evidence="9" id="KW-1185">Reference proteome</keyword>
<dbReference type="GO" id="GO:0020037">
    <property type="term" value="F:heme binding"/>
    <property type="evidence" value="ECO:0007669"/>
    <property type="project" value="InterPro"/>
</dbReference>
<dbReference type="EMBL" id="MCFA01000053">
    <property type="protein sequence ID" value="ORY12211.1"/>
    <property type="molecule type" value="Genomic_DNA"/>
</dbReference>
<keyword evidence="7" id="KW-1133">Transmembrane helix</keyword>
<gene>
    <name evidence="8" type="ORF">BCR34DRAFT_614104</name>
</gene>
<dbReference type="PRINTS" id="PR00385">
    <property type="entry name" value="P450"/>
</dbReference>
<evidence type="ECO:0000256" key="5">
    <source>
        <dbReference type="ARBA" id="ARBA00079990"/>
    </source>
</evidence>
<keyword evidence="2" id="KW-0843">Virulence</keyword>
<accession>A0A1Y1ZPN2</accession>
<dbReference type="InterPro" id="IPR036396">
    <property type="entry name" value="Cyt_P450_sf"/>
</dbReference>
<keyword evidence="7" id="KW-0472">Membrane</keyword>
<dbReference type="SUPFAM" id="SSF48264">
    <property type="entry name" value="Cytochrome P450"/>
    <property type="match status" value="1"/>
</dbReference>
<dbReference type="CDD" id="cd11060">
    <property type="entry name" value="CYP57A1-like"/>
    <property type="match status" value="1"/>
</dbReference>
<dbReference type="FunFam" id="1.10.630.10:FF:000076">
    <property type="entry name" value="Cytochrome P450 monooxygenase"/>
    <property type="match status" value="1"/>
</dbReference>
<dbReference type="GO" id="GO:0016705">
    <property type="term" value="F:oxidoreductase activity, acting on paired donors, with incorporation or reduction of molecular oxygen"/>
    <property type="evidence" value="ECO:0007669"/>
    <property type="project" value="InterPro"/>
</dbReference>
<comment type="cofactor">
    <cofactor evidence="6">
        <name>heme</name>
        <dbReference type="ChEBI" id="CHEBI:30413"/>
    </cofactor>
</comment>
<dbReference type="OrthoDB" id="3934656at2759"/>
<dbReference type="Pfam" id="PF00067">
    <property type="entry name" value="p450"/>
    <property type="match status" value="1"/>
</dbReference>
<dbReference type="PRINTS" id="PR00463">
    <property type="entry name" value="EP450I"/>
</dbReference>
<feature type="transmembrane region" description="Helical" evidence="7">
    <location>
        <begin position="6"/>
        <end position="24"/>
    </location>
</feature>
<dbReference type="Gene3D" id="1.10.630.10">
    <property type="entry name" value="Cytochrome P450"/>
    <property type="match status" value="1"/>
</dbReference>
<keyword evidence="6" id="KW-0349">Heme</keyword>
<dbReference type="InterPro" id="IPR001128">
    <property type="entry name" value="Cyt_P450"/>
</dbReference>